<dbReference type="InterPro" id="IPR035952">
    <property type="entry name" value="Rhomboid-like_sf"/>
</dbReference>
<gene>
    <name evidence="9" type="ORF">H0264_11935</name>
</gene>
<accession>A0A7D6VHE9</accession>
<comment type="subcellular location">
    <subcellularLocation>
        <location evidence="1">Membrane</location>
        <topology evidence="1">Multi-pass membrane protein</topology>
    </subcellularLocation>
</comment>
<dbReference type="InterPro" id="IPR022764">
    <property type="entry name" value="Peptidase_S54_rhomboid_dom"/>
</dbReference>
<comment type="similarity">
    <text evidence="2">Belongs to the peptidase S54 family.</text>
</comment>
<dbReference type="Proteomes" id="UP000515512">
    <property type="component" value="Chromosome"/>
</dbReference>
<dbReference type="KEGG" id="nhu:H0264_11935"/>
<reference evidence="9 10" key="1">
    <citation type="submission" date="2020-07" db="EMBL/GenBank/DDBJ databases">
        <authorList>
            <person name="Zhuang K."/>
            <person name="Ran Y."/>
        </authorList>
    </citation>
    <scope>NUCLEOTIDE SEQUENCE [LARGE SCALE GENOMIC DNA]</scope>
    <source>
        <strain evidence="9 10">WCH-YHL-001</strain>
    </source>
</reference>
<evidence type="ECO:0000256" key="3">
    <source>
        <dbReference type="ARBA" id="ARBA00022692"/>
    </source>
</evidence>
<feature type="transmembrane region" description="Helical" evidence="7">
    <location>
        <begin position="12"/>
        <end position="31"/>
    </location>
</feature>
<proteinExistence type="inferred from homology"/>
<name>A0A7D6VHE9_9NOCA</name>
<sequence>MPPKLAADLRKHPVTYLLIAVNLLTYAAQLIDPRLQDRFATLGRGYLNDGTVYLYDGHPEPGDSLAGIEFGEWYRLLTGAFLHLEPGQDIGVAHIAGNMVWLWLFGRAIEPLTGHLRMLLLYLGSAIGGSLAVYRLAPDDLVVGASGAVYGLVAALFGLNLRNRTERAGAASLAAIFLV</sequence>
<feature type="domain" description="Peptidase S54 rhomboid" evidence="8">
    <location>
        <begin position="71"/>
        <end position="172"/>
    </location>
</feature>
<evidence type="ECO:0000256" key="5">
    <source>
        <dbReference type="ARBA" id="ARBA00022989"/>
    </source>
</evidence>
<feature type="transmembrane region" description="Helical" evidence="7">
    <location>
        <begin position="118"/>
        <end position="137"/>
    </location>
</feature>
<dbReference type="PANTHER" id="PTHR43731:SF14">
    <property type="entry name" value="PRESENILIN-ASSOCIATED RHOMBOID-LIKE PROTEIN, MITOCHONDRIAL"/>
    <property type="match status" value="1"/>
</dbReference>
<dbReference type="RefSeq" id="WP_181584019.1">
    <property type="nucleotide sequence ID" value="NZ_CP059399.1"/>
</dbReference>
<feature type="transmembrane region" description="Helical" evidence="7">
    <location>
        <begin position="90"/>
        <end position="106"/>
    </location>
</feature>
<dbReference type="PANTHER" id="PTHR43731">
    <property type="entry name" value="RHOMBOID PROTEASE"/>
    <property type="match status" value="1"/>
</dbReference>
<keyword evidence="5 7" id="KW-1133">Transmembrane helix</keyword>
<evidence type="ECO:0000256" key="2">
    <source>
        <dbReference type="ARBA" id="ARBA00009045"/>
    </source>
</evidence>
<protein>
    <submittedName>
        <fullName evidence="9">Rhomboid family intramembrane serine protease</fullName>
    </submittedName>
</protein>
<dbReference type="Gene3D" id="1.20.1540.10">
    <property type="entry name" value="Rhomboid-like"/>
    <property type="match status" value="1"/>
</dbReference>
<evidence type="ECO:0000256" key="6">
    <source>
        <dbReference type="ARBA" id="ARBA00023136"/>
    </source>
</evidence>
<feature type="transmembrane region" description="Helical" evidence="7">
    <location>
        <begin position="143"/>
        <end position="161"/>
    </location>
</feature>
<evidence type="ECO:0000256" key="1">
    <source>
        <dbReference type="ARBA" id="ARBA00004141"/>
    </source>
</evidence>
<dbReference type="SUPFAM" id="SSF144091">
    <property type="entry name" value="Rhomboid-like"/>
    <property type="match status" value="1"/>
</dbReference>
<dbReference type="EMBL" id="CP059399">
    <property type="protein sequence ID" value="QLY32855.1"/>
    <property type="molecule type" value="Genomic_DNA"/>
</dbReference>
<dbReference type="InterPro" id="IPR050925">
    <property type="entry name" value="Rhomboid_protease_S54"/>
</dbReference>
<keyword evidence="6 7" id="KW-0472">Membrane</keyword>
<keyword evidence="4" id="KW-0378">Hydrolase</keyword>
<keyword evidence="9" id="KW-0645">Protease</keyword>
<evidence type="ECO:0000256" key="4">
    <source>
        <dbReference type="ARBA" id="ARBA00022801"/>
    </source>
</evidence>
<keyword evidence="3 7" id="KW-0812">Transmembrane</keyword>
<evidence type="ECO:0000259" key="8">
    <source>
        <dbReference type="Pfam" id="PF01694"/>
    </source>
</evidence>
<evidence type="ECO:0000313" key="9">
    <source>
        <dbReference type="EMBL" id="QLY32855.1"/>
    </source>
</evidence>
<dbReference type="GO" id="GO:0006508">
    <property type="term" value="P:proteolysis"/>
    <property type="evidence" value="ECO:0007669"/>
    <property type="project" value="UniProtKB-KW"/>
</dbReference>
<evidence type="ECO:0000313" key="10">
    <source>
        <dbReference type="Proteomes" id="UP000515512"/>
    </source>
</evidence>
<keyword evidence="10" id="KW-1185">Reference proteome</keyword>
<evidence type="ECO:0000256" key="7">
    <source>
        <dbReference type="SAM" id="Phobius"/>
    </source>
</evidence>
<dbReference type="GO" id="GO:0016020">
    <property type="term" value="C:membrane"/>
    <property type="evidence" value="ECO:0007669"/>
    <property type="project" value="UniProtKB-SubCell"/>
</dbReference>
<dbReference type="AlphaFoldDB" id="A0A7D6VHE9"/>
<dbReference type="Pfam" id="PF01694">
    <property type="entry name" value="Rhomboid"/>
    <property type="match status" value="1"/>
</dbReference>
<organism evidence="9 10">
    <name type="scientific">Nocardia huaxiensis</name>
    <dbReference type="NCBI Taxonomy" id="2755382"/>
    <lineage>
        <taxon>Bacteria</taxon>
        <taxon>Bacillati</taxon>
        <taxon>Actinomycetota</taxon>
        <taxon>Actinomycetes</taxon>
        <taxon>Mycobacteriales</taxon>
        <taxon>Nocardiaceae</taxon>
        <taxon>Nocardia</taxon>
    </lineage>
</organism>
<dbReference type="GO" id="GO:0004252">
    <property type="term" value="F:serine-type endopeptidase activity"/>
    <property type="evidence" value="ECO:0007669"/>
    <property type="project" value="InterPro"/>
</dbReference>